<dbReference type="Gene3D" id="3.30.70.20">
    <property type="match status" value="1"/>
</dbReference>
<name>A0AAW4WYM0_9FIRM</name>
<protein>
    <recommendedName>
        <fullName evidence="2">Ferredoxin</fullName>
    </recommendedName>
</protein>
<comment type="function">
    <text evidence="1">Ferredoxins are iron-sulfur proteins that transfer electrons in a wide variety of metabolic reactions.</text>
</comment>
<dbReference type="EMBL" id="JAJFAT010000005">
    <property type="protein sequence ID" value="MCC3144677.1"/>
    <property type="molecule type" value="Genomic_DNA"/>
</dbReference>
<accession>A0AAW4WYM0</accession>
<keyword evidence="3" id="KW-0004">4Fe-4S</keyword>
<keyword evidence="9" id="KW-1185">Reference proteome</keyword>
<dbReference type="PANTHER" id="PTHR24960:SF83">
    <property type="entry name" value="4FE-4S FERREDOXIN-TYPE DOMAIN-CONTAINING PROTEIN"/>
    <property type="match status" value="1"/>
</dbReference>
<evidence type="ECO:0000256" key="4">
    <source>
        <dbReference type="ARBA" id="ARBA00022723"/>
    </source>
</evidence>
<dbReference type="PROSITE" id="PS51379">
    <property type="entry name" value="4FE4S_FER_2"/>
    <property type="match status" value="2"/>
</dbReference>
<reference evidence="8 9" key="1">
    <citation type="submission" date="2021-10" db="EMBL/GenBank/DDBJ databases">
        <authorList>
            <person name="Grouzdev D.S."/>
            <person name="Pantiukh K.S."/>
            <person name="Krutkina M.S."/>
        </authorList>
    </citation>
    <scope>NUCLEOTIDE SEQUENCE [LARGE SCALE GENOMIC DNA]</scope>
    <source>
        <strain evidence="8 9">Z-7514</strain>
    </source>
</reference>
<evidence type="ECO:0000256" key="2">
    <source>
        <dbReference type="ARBA" id="ARBA00013529"/>
    </source>
</evidence>
<proteinExistence type="predicted"/>
<dbReference type="InterPro" id="IPR050157">
    <property type="entry name" value="PSI_iron-sulfur_center"/>
</dbReference>
<evidence type="ECO:0000313" key="9">
    <source>
        <dbReference type="Proteomes" id="UP001199296"/>
    </source>
</evidence>
<evidence type="ECO:0000256" key="5">
    <source>
        <dbReference type="ARBA" id="ARBA00023004"/>
    </source>
</evidence>
<evidence type="ECO:0000256" key="3">
    <source>
        <dbReference type="ARBA" id="ARBA00022485"/>
    </source>
</evidence>
<evidence type="ECO:0000259" key="7">
    <source>
        <dbReference type="PROSITE" id="PS51379"/>
    </source>
</evidence>
<sequence>MASKVYMADMESNSNSESLVKKLSKLFYKAGFHELFDENDLTAVKQHFGEPGNTAFIRPVFTREIVKNIKKEGAKAFLTDANTLYVGQRANSVDHLHTAVANGFSYATIQAPVIIADGLRGKNSRDVEVNLNHFAKIKVGSEILEADALISLAHFKGHELTGFGGTFKNVGMGFGSRAGKQMMHSAVLPEIEEEHCIKCLQCVKYCPEDCITINESESTIDHEICIGCGECVVTCPTDAITIEWESTSEGVEERMVEFFYGIVKDKKDKCAYINFVNNVSPDCDCASWNDRAIVKDIGILASKDPVALEQASLDLVNNEQYAAGILADKKIKPGENKFKYVHPDTDGGIRQIEYAEELALGSRDYELIKI</sequence>
<feature type="domain" description="4Fe-4S ferredoxin-type" evidence="7">
    <location>
        <begin position="216"/>
        <end position="245"/>
    </location>
</feature>
<dbReference type="GO" id="GO:0051539">
    <property type="term" value="F:4 iron, 4 sulfur cluster binding"/>
    <property type="evidence" value="ECO:0007669"/>
    <property type="project" value="UniProtKB-KW"/>
</dbReference>
<dbReference type="Proteomes" id="UP001199296">
    <property type="component" value="Unassembled WGS sequence"/>
</dbReference>
<gene>
    <name evidence="8" type="ORF">LJ207_04970</name>
</gene>
<dbReference type="AlphaFoldDB" id="A0AAW4WYM0"/>
<keyword evidence="5" id="KW-0408">Iron</keyword>
<evidence type="ECO:0000313" key="8">
    <source>
        <dbReference type="EMBL" id="MCC3144677.1"/>
    </source>
</evidence>
<dbReference type="PROSITE" id="PS00198">
    <property type="entry name" value="4FE4S_FER_1"/>
    <property type="match status" value="1"/>
</dbReference>
<feature type="domain" description="4Fe-4S ferredoxin-type" evidence="7">
    <location>
        <begin position="187"/>
        <end position="215"/>
    </location>
</feature>
<keyword evidence="4" id="KW-0479">Metal-binding</keyword>
<dbReference type="InterPro" id="IPR017896">
    <property type="entry name" value="4Fe4S_Fe-S-bd"/>
</dbReference>
<dbReference type="PANTHER" id="PTHR24960">
    <property type="entry name" value="PHOTOSYSTEM I IRON-SULFUR CENTER-RELATED"/>
    <property type="match status" value="1"/>
</dbReference>
<dbReference type="Pfam" id="PF04015">
    <property type="entry name" value="DUF362"/>
    <property type="match status" value="1"/>
</dbReference>
<organism evidence="8 9">
    <name type="scientific">Halanaerobium polyolivorans</name>
    <dbReference type="NCBI Taxonomy" id="2886943"/>
    <lineage>
        <taxon>Bacteria</taxon>
        <taxon>Bacillati</taxon>
        <taxon>Bacillota</taxon>
        <taxon>Clostridia</taxon>
        <taxon>Halanaerobiales</taxon>
        <taxon>Halanaerobiaceae</taxon>
        <taxon>Halanaerobium</taxon>
    </lineage>
</organism>
<evidence type="ECO:0000256" key="1">
    <source>
        <dbReference type="ARBA" id="ARBA00003532"/>
    </source>
</evidence>
<dbReference type="InterPro" id="IPR007160">
    <property type="entry name" value="DUF362"/>
</dbReference>
<dbReference type="Gene3D" id="3.40.50.11440">
    <property type="match status" value="1"/>
</dbReference>
<keyword evidence="6" id="KW-0411">Iron-sulfur</keyword>
<dbReference type="RefSeq" id="WP_229344652.1">
    <property type="nucleotide sequence ID" value="NZ_JAJFAT010000005.1"/>
</dbReference>
<comment type="caution">
    <text evidence="8">The sequence shown here is derived from an EMBL/GenBank/DDBJ whole genome shotgun (WGS) entry which is preliminary data.</text>
</comment>
<dbReference type="InterPro" id="IPR017900">
    <property type="entry name" value="4Fe4S_Fe_S_CS"/>
</dbReference>
<dbReference type="Pfam" id="PF12838">
    <property type="entry name" value="Fer4_7"/>
    <property type="match status" value="1"/>
</dbReference>
<dbReference type="SUPFAM" id="SSF54862">
    <property type="entry name" value="4Fe-4S ferredoxins"/>
    <property type="match status" value="1"/>
</dbReference>
<dbReference type="GO" id="GO:0046872">
    <property type="term" value="F:metal ion binding"/>
    <property type="evidence" value="ECO:0007669"/>
    <property type="project" value="UniProtKB-KW"/>
</dbReference>
<evidence type="ECO:0000256" key="6">
    <source>
        <dbReference type="ARBA" id="ARBA00023014"/>
    </source>
</evidence>